<dbReference type="EMBL" id="JABXYR010000001">
    <property type="protein sequence ID" value="NWO22983.1"/>
    <property type="molecule type" value="Genomic_DNA"/>
</dbReference>
<evidence type="ECO:0000256" key="1">
    <source>
        <dbReference type="ARBA" id="ARBA00004651"/>
    </source>
</evidence>
<dbReference type="Proteomes" id="UP000526307">
    <property type="component" value="Unassembled WGS sequence"/>
</dbReference>
<dbReference type="PANTHER" id="PTHR22911:SF137">
    <property type="entry name" value="SOLUTE CARRIER FAMILY 35 MEMBER G2-RELATED"/>
    <property type="match status" value="1"/>
</dbReference>
<evidence type="ECO:0000256" key="4">
    <source>
        <dbReference type="ARBA" id="ARBA00022475"/>
    </source>
</evidence>
<feature type="transmembrane region" description="Helical" evidence="8">
    <location>
        <begin position="126"/>
        <end position="143"/>
    </location>
</feature>
<accession>A0A7Y9B0D9</accession>
<feature type="domain" description="EamA" evidence="9">
    <location>
        <begin position="7"/>
        <end position="143"/>
    </location>
</feature>
<keyword evidence="7 8" id="KW-0472">Membrane</keyword>
<feature type="transmembrane region" description="Helical" evidence="8">
    <location>
        <begin position="149"/>
        <end position="166"/>
    </location>
</feature>
<keyword evidence="6 8" id="KW-1133">Transmembrane helix</keyword>
<feature type="transmembrane region" description="Helical" evidence="8">
    <location>
        <begin position="238"/>
        <end position="260"/>
    </location>
</feature>
<feature type="transmembrane region" description="Helical" evidence="8">
    <location>
        <begin position="266"/>
        <end position="284"/>
    </location>
</feature>
<dbReference type="GO" id="GO:0005886">
    <property type="term" value="C:plasma membrane"/>
    <property type="evidence" value="ECO:0007669"/>
    <property type="project" value="UniProtKB-SubCell"/>
</dbReference>
<dbReference type="NCBIfam" id="TIGR00688">
    <property type="entry name" value="rarD"/>
    <property type="match status" value="1"/>
</dbReference>
<feature type="transmembrane region" description="Helical" evidence="8">
    <location>
        <begin position="72"/>
        <end position="92"/>
    </location>
</feature>
<dbReference type="InterPro" id="IPR037185">
    <property type="entry name" value="EmrE-like"/>
</dbReference>
<dbReference type="Pfam" id="PF00892">
    <property type="entry name" value="EamA"/>
    <property type="match status" value="2"/>
</dbReference>
<feature type="transmembrane region" description="Helical" evidence="8">
    <location>
        <begin position="32"/>
        <end position="52"/>
    </location>
</feature>
<dbReference type="RefSeq" id="WP_009644484.1">
    <property type="nucleotide sequence ID" value="NZ_CAJPUB010000010.1"/>
</dbReference>
<evidence type="ECO:0000256" key="2">
    <source>
        <dbReference type="ARBA" id="ARBA00007362"/>
    </source>
</evidence>
<keyword evidence="11" id="KW-1185">Reference proteome</keyword>
<feature type="domain" description="EamA" evidence="9">
    <location>
        <begin position="153"/>
        <end position="283"/>
    </location>
</feature>
<protein>
    <submittedName>
        <fullName evidence="10">EamA family transporter RarD</fullName>
    </submittedName>
</protein>
<evidence type="ECO:0000259" key="9">
    <source>
        <dbReference type="Pfam" id="PF00892"/>
    </source>
</evidence>
<comment type="subcellular location">
    <subcellularLocation>
        <location evidence="1">Cell membrane</location>
        <topology evidence="1">Multi-pass membrane protein</topology>
    </subcellularLocation>
</comment>
<dbReference type="PANTHER" id="PTHR22911">
    <property type="entry name" value="ACYL-MALONYL CONDENSING ENZYME-RELATED"/>
    <property type="match status" value="1"/>
</dbReference>
<proteinExistence type="inferred from homology"/>
<reference evidence="10 11" key="1">
    <citation type="submission" date="2020-06" db="EMBL/GenBank/DDBJ databases">
        <title>Mogibacterium timidum strain W9173 genomic sequence.</title>
        <authorList>
            <person name="Wade W.G."/>
            <person name="Johnston C.D."/>
            <person name="Chen T."/>
            <person name="Dewhirst F.E."/>
        </authorList>
    </citation>
    <scope>NUCLEOTIDE SEQUENCE [LARGE SCALE GENOMIC DNA]</scope>
    <source>
        <strain evidence="10 11">W9173</strain>
    </source>
</reference>
<dbReference type="InterPro" id="IPR000620">
    <property type="entry name" value="EamA_dom"/>
</dbReference>
<feature type="transmembrane region" description="Helical" evidence="8">
    <location>
        <begin position="178"/>
        <end position="196"/>
    </location>
</feature>
<sequence length="294" mass="33119">MKSEYEKGFLAAIMCTGLWGVLPLYWKSLIPIPSSVIIIYRILLVAIVSLVFARLKYSWHEILSPLKDKKIVCKYVITGLIITSNWSIFIWAVNSGHIIQTSIGYYIEPLAVCTMGIIFFKERLTFCKLIAIGLASLSVIIILIHYRQIPGIALLLAITFATYSAIKKTVKYPPVLSLFYETIFLAPFAFIYIVYMELHGTGAIGRGAFYHYMLLLLCGFATAIPLGLFAYAAQRTTMFVLGLAEYISPTITLIIGVLIYKEPADRILFMAIGVIWLGLIFFSYGEFKDSKNRK</sequence>
<name>A0A7Y9B0D9_9FIRM</name>
<dbReference type="InterPro" id="IPR004626">
    <property type="entry name" value="RarD"/>
</dbReference>
<keyword evidence="4" id="KW-1003">Cell membrane</keyword>
<evidence type="ECO:0000313" key="11">
    <source>
        <dbReference type="Proteomes" id="UP000526307"/>
    </source>
</evidence>
<keyword evidence="3" id="KW-0813">Transport</keyword>
<feature type="transmembrane region" description="Helical" evidence="8">
    <location>
        <begin position="9"/>
        <end position="26"/>
    </location>
</feature>
<gene>
    <name evidence="10" type="primary">rarD</name>
    <name evidence="10" type="ORF">HW270_02665</name>
</gene>
<evidence type="ECO:0000256" key="7">
    <source>
        <dbReference type="ARBA" id="ARBA00023136"/>
    </source>
</evidence>
<evidence type="ECO:0000256" key="8">
    <source>
        <dbReference type="SAM" id="Phobius"/>
    </source>
</evidence>
<evidence type="ECO:0000256" key="6">
    <source>
        <dbReference type="ARBA" id="ARBA00022989"/>
    </source>
</evidence>
<comment type="caution">
    <text evidence="10">The sequence shown here is derived from an EMBL/GenBank/DDBJ whole genome shotgun (WGS) entry which is preliminary data.</text>
</comment>
<evidence type="ECO:0000256" key="5">
    <source>
        <dbReference type="ARBA" id="ARBA00022692"/>
    </source>
</evidence>
<dbReference type="AlphaFoldDB" id="A0A7Y9B0D9"/>
<dbReference type="SUPFAM" id="SSF103481">
    <property type="entry name" value="Multidrug resistance efflux transporter EmrE"/>
    <property type="match status" value="2"/>
</dbReference>
<evidence type="ECO:0000313" key="10">
    <source>
        <dbReference type="EMBL" id="NWO22983.1"/>
    </source>
</evidence>
<feature type="transmembrane region" description="Helical" evidence="8">
    <location>
        <begin position="208"/>
        <end position="231"/>
    </location>
</feature>
<evidence type="ECO:0000256" key="3">
    <source>
        <dbReference type="ARBA" id="ARBA00022448"/>
    </source>
</evidence>
<keyword evidence="5 8" id="KW-0812">Transmembrane</keyword>
<comment type="similarity">
    <text evidence="2">Belongs to the EamA transporter family.</text>
</comment>
<organism evidence="10 11">
    <name type="scientific">Mogibacterium timidum</name>
    <dbReference type="NCBI Taxonomy" id="35519"/>
    <lineage>
        <taxon>Bacteria</taxon>
        <taxon>Bacillati</taxon>
        <taxon>Bacillota</taxon>
        <taxon>Clostridia</taxon>
        <taxon>Peptostreptococcales</taxon>
        <taxon>Anaerovoracaceae</taxon>
        <taxon>Mogibacterium</taxon>
    </lineage>
</organism>
<feature type="transmembrane region" description="Helical" evidence="8">
    <location>
        <begin position="98"/>
        <end position="119"/>
    </location>
</feature>